<dbReference type="GO" id="GO:0004739">
    <property type="term" value="F:pyruvate dehydrogenase (acetyl-transferring) activity"/>
    <property type="evidence" value="ECO:0007669"/>
    <property type="project" value="UniProtKB-UniRule"/>
</dbReference>
<comment type="subunit">
    <text evidence="2 8">Heterodimer of an alpha and a beta chain.</text>
</comment>
<sequence length="337" mass="37255">MTSTVDGQLPGVALPKSELLEMYRLMVLIRRFEEVAAEQYALGKIAGFLHLYIGEEAVAVGAIRAMDPEDHLVTHYRDHGYALALGLDPRRCMAELFGKATGLVGGRGGSMHFADASKHFWGGYAIVAGLLPIAAGLGLASKYLNQRRVAVAIFGDGATNNGAFHEALNFAALWKLPVLFLCENNQYGMGTAVQYASAVREMYRKACAYDIPAEQVDGQDVIAVYEATKRALDHCRSGNGPYFLEALTYRYRGHSMADPETYRSKEEVEEWRRHRDPITRLREQLLTHNVATIEELAALDRAVEEAVAEAVRFADESPEPDPATLTQFVYADPITVR</sequence>
<dbReference type="SUPFAM" id="SSF52518">
    <property type="entry name" value="Thiamin diphosphate-binding fold (THDP-binding)"/>
    <property type="match status" value="1"/>
</dbReference>
<comment type="catalytic activity">
    <reaction evidence="8">
        <text>N(6)-[(R)-lipoyl]-L-lysyl-[protein] + pyruvate + H(+) = N(6)-[(R)-S(8)-acetyldihydrolipoyl]-L-lysyl-[protein] + CO2</text>
        <dbReference type="Rhea" id="RHEA:19189"/>
        <dbReference type="Rhea" id="RHEA-COMP:10474"/>
        <dbReference type="Rhea" id="RHEA-COMP:10478"/>
        <dbReference type="ChEBI" id="CHEBI:15361"/>
        <dbReference type="ChEBI" id="CHEBI:15378"/>
        <dbReference type="ChEBI" id="CHEBI:16526"/>
        <dbReference type="ChEBI" id="CHEBI:83099"/>
        <dbReference type="ChEBI" id="CHEBI:83111"/>
        <dbReference type="EC" id="1.2.4.1"/>
    </reaction>
</comment>
<dbReference type="NCBIfam" id="TIGR03182">
    <property type="entry name" value="PDH_E1_alph_y"/>
    <property type="match status" value="1"/>
</dbReference>
<reference evidence="10" key="1">
    <citation type="journal article" date="2020" name="mSystems">
        <title>Genome- and Community-Level Interaction Insights into Carbon Utilization and Element Cycling Functions of Hydrothermarchaeota in Hydrothermal Sediment.</title>
        <authorList>
            <person name="Zhou Z."/>
            <person name="Liu Y."/>
            <person name="Xu W."/>
            <person name="Pan J."/>
            <person name="Luo Z.H."/>
            <person name="Li M."/>
        </authorList>
    </citation>
    <scope>NUCLEOTIDE SEQUENCE [LARGE SCALE GENOMIC DNA]</scope>
    <source>
        <strain evidence="10">SpSt-222</strain>
    </source>
</reference>
<evidence type="ECO:0000256" key="3">
    <source>
        <dbReference type="ARBA" id="ARBA00012281"/>
    </source>
</evidence>
<keyword evidence="5 8" id="KW-0560">Oxidoreductase</keyword>
<protein>
    <recommendedName>
        <fullName evidence="4 8">Pyruvate dehydrogenase E1 component subunit alpha</fullName>
        <ecNumber evidence="3 8">1.2.4.1</ecNumber>
    </recommendedName>
</protein>
<evidence type="ECO:0000256" key="2">
    <source>
        <dbReference type="ARBA" id="ARBA00011870"/>
    </source>
</evidence>
<comment type="caution">
    <text evidence="10">The sequence shown here is derived from an EMBL/GenBank/DDBJ whole genome shotgun (WGS) entry which is preliminary data.</text>
</comment>
<evidence type="ECO:0000259" key="9">
    <source>
        <dbReference type="Pfam" id="PF00676"/>
    </source>
</evidence>
<dbReference type="InterPro" id="IPR001017">
    <property type="entry name" value="DH_E1"/>
</dbReference>
<gene>
    <name evidence="8 10" type="primary">pdhA</name>
    <name evidence="10" type="ORF">ENP47_06500</name>
</gene>
<evidence type="ECO:0000313" key="10">
    <source>
        <dbReference type="EMBL" id="HEF65228.1"/>
    </source>
</evidence>
<comment type="function">
    <text evidence="8">The pyruvate dehydrogenase complex catalyzes the overall conversion of pyruvate to acetyl-CoA and CO(2).</text>
</comment>
<dbReference type="AlphaFoldDB" id="A0A7C2BGU3"/>
<evidence type="ECO:0000256" key="8">
    <source>
        <dbReference type="RuleBase" id="RU361139"/>
    </source>
</evidence>
<evidence type="ECO:0000256" key="5">
    <source>
        <dbReference type="ARBA" id="ARBA00023002"/>
    </source>
</evidence>
<dbReference type="InterPro" id="IPR017597">
    <property type="entry name" value="Pyrv_DH_E1_asu_subgrp-y"/>
</dbReference>
<dbReference type="Pfam" id="PF00676">
    <property type="entry name" value="E1_dh"/>
    <property type="match status" value="1"/>
</dbReference>
<evidence type="ECO:0000256" key="4">
    <source>
        <dbReference type="ARBA" id="ARBA00014159"/>
    </source>
</evidence>
<dbReference type="InterPro" id="IPR050642">
    <property type="entry name" value="PDH_E1_Alpha_Subunit"/>
</dbReference>
<evidence type="ECO:0000256" key="1">
    <source>
        <dbReference type="ARBA" id="ARBA00001964"/>
    </source>
</evidence>
<dbReference type="EC" id="1.2.4.1" evidence="3 8"/>
<dbReference type="CDD" id="cd02000">
    <property type="entry name" value="TPP_E1_PDC_ADC_BCADC"/>
    <property type="match status" value="1"/>
</dbReference>
<dbReference type="EMBL" id="DSJL01000011">
    <property type="protein sequence ID" value="HEF65228.1"/>
    <property type="molecule type" value="Genomic_DNA"/>
</dbReference>
<proteinExistence type="predicted"/>
<feature type="domain" description="Dehydrogenase E1 component" evidence="9">
    <location>
        <begin position="26"/>
        <end position="322"/>
    </location>
</feature>
<name>A0A7C2BGU3_THERO</name>
<dbReference type="InterPro" id="IPR029061">
    <property type="entry name" value="THDP-binding"/>
</dbReference>
<dbReference type="PANTHER" id="PTHR11516">
    <property type="entry name" value="PYRUVATE DEHYDROGENASE E1 COMPONENT, ALPHA SUBUNIT BACTERIAL AND ORGANELLAR"/>
    <property type="match status" value="1"/>
</dbReference>
<keyword evidence="7 8" id="KW-0670">Pyruvate</keyword>
<evidence type="ECO:0000256" key="7">
    <source>
        <dbReference type="ARBA" id="ARBA00023317"/>
    </source>
</evidence>
<dbReference type="Gene3D" id="3.40.50.970">
    <property type="match status" value="1"/>
</dbReference>
<dbReference type="FunFam" id="3.40.50.970:FF:000013">
    <property type="entry name" value="Pyruvate dehydrogenase E1 component subunit alpha"/>
    <property type="match status" value="1"/>
</dbReference>
<dbReference type="GO" id="GO:0006086">
    <property type="term" value="P:pyruvate decarboxylation to acetyl-CoA"/>
    <property type="evidence" value="ECO:0007669"/>
    <property type="project" value="InterPro"/>
</dbReference>
<dbReference type="PANTHER" id="PTHR11516:SF60">
    <property type="entry name" value="PYRUVATE DEHYDROGENASE E1 COMPONENT SUBUNIT ALPHA"/>
    <property type="match status" value="1"/>
</dbReference>
<comment type="cofactor">
    <cofactor evidence="1 8">
        <name>thiamine diphosphate</name>
        <dbReference type="ChEBI" id="CHEBI:58937"/>
    </cofactor>
</comment>
<keyword evidence="6 8" id="KW-0786">Thiamine pyrophosphate</keyword>
<organism evidence="10">
    <name type="scientific">Thermomicrobium roseum</name>
    <dbReference type="NCBI Taxonomy" id="500"/>
    <lineage>
        <taxon>Bacteria</taxon>
        <taxon>Pseudomonadati</taxon>
        <taxon>Thermomicrobiota</taxon>
        <taxon>Thermomicrobia</taxon>
        <taxon>Thermomicrobiales</taxon>
        <taxon>Thermomicrobiaceae</taxon>
        <taxon>Thermomicrobium</taxon>
    </lineage>
</organism>
<evidence type="ECO:0000256" key="6">
    <source>
        <dbReference type="ARBA" id="ARBA00023052"/>
    </source>
</evidence>
<accession>A0A7C2BGU3</accession>